<keyword evidence="1" id="KW-0677">Repeat</keyword>
<sequence length="157" mass="16903">GQTPLCWAAQNGHEAVVKTLLAREDVNPNTPDKYGQTPLCWAARKGHGAVVKTLLAQEDVNTDTPDYFGATPLSMALSRGHNQIVKILQERISRSSDPTHDGGQVVTPQSAGHGQEYAAGMLCSGSDLGPDITDPERPNVNLSTNPKKRKRISGYDE</sequence>
<name>A0A3N4J1T3_9PEZI</name>
<dbReference type="InterPro" id="IPR036770">
    <property type="entry name" value="Ankyrin_rpt-contain_sf"/>
</dbReference>
<dbReference type="InterPro" id="IPR002110">
    <property type="entry name" value="Ankyrin_rpt"/>
</dbReference>
<organism evidence="5 6">
    <name type="scientific">Choiromyces venosus 120613-1</name>
    <dbReference type="NCBI Taxonomy" id="1336337"/>
    <lineage>
        <taxon>Eukaryota</taxon>
        <taxon>Fungi</taxon>
        <taxon>Dikarya</taxon>
        <taxon>Ascomycota</taxon>
        <taxon>Pezizomycotina</taxon>
        <taxon>Pezizomycetes</taxon>
        <taxon>Pezizales</taxon>
        <taxon>Tuberaceae</taxon>
        <taxon>Choiromyces</taxon>
    </lineage>
</organism>
<protein>
    <submittedName>
        <fullName evidence="5">Ankyrin</fullName>
    </submittedName>
</protein>
<dbReference type="Pfam" id="PF12796">
    <property type="entry name" value="Ank_2"/>
    <property type="match status" value="1"/>
</dbReference>
<dbReference type="STRING" id="1336337.A0A3N4J1T3"/>
<evidence type="ECO:0000256" key="1">
    <source>
        <dbReference type="ARBA" id="ARBA00022737"/>
    </source>
</evidence>
<gene>
    <name evidence="5" type="ORF">L873DRAFT_1711348</name>
</gene>
<evidence type="ECO:0000256" key="2">
    <source>
        <dbReference type="ARBA" id="ARBA00023043"/>
    </source>
</evidence>
<dbReference type="OrthoDB" id="20872at2759"/>
<dbReference type="SUPFAM" id="SSF48403">
    <property type="entry name" value="Ankyrin repeat"/>
    <property type="match status" value="1"/>
</dbReference>
<feature type="region of interest" description="Disordered" evidence="4">
    <location>
        <begin position="120"/>
        <end position="157"/>
    </location>
</feature>
<accession>A0A3N4J1T3</accession>
<keyword evidence="6" id="KW-1185">Reference proteome</keyword>
<evidence type="ECO:0000313" key="5">
    <source>
        <dbReference type="EMBL" id="RPA92105.1"/>
    </source>
</evidence>
<feature type="compositionally biased region" description="Basic residues" evidence="4">
    <location>
        <begin position="146"/>
        <end position="157"/>
    </location>
</feature>
<evidence type="ECO:0000256" key="4">
    <source>
        <dbReference type="SAM" id="MobiDB-lite"/>
    </source>
</evidence>
<feature type="repeat" description="ANK" evidence="3">
    <location>
        <begin position="1"/>
        <end position="33"/>
    </location>
</feature>
<dbReference type="SMART" id="SM00248">
    <property type="entry name" value="ANK"/>
    <property type="match status" value="3"/>
</dbReference>
<reference evidence="5 6" key="1">
    <citation type="journal article" date="2018" name="Nat. Ecol. Evol.">
        <title>Pezizomycetes genomes reveal the molecular basis of ectomycorrhizal truffle lifestyle.</title>
        <authorList>
            <person name="Murat C."/>
            <person name="Payen T."/>
            <person name="Noel B."/>
            <person name="Kuo A."/>
            <person name="Morin E."/>
            <person name="Chen J."/>
            <person name="Kohler A."/>
            <person name="Krizsan K."/>
            <person name="Balestrini R."/>
            <person name="Da Silva C."/>
            <person name="Montanini B."/>
            <person name="Hainaut M."/>
            <person name="Levati E."/>
            <person name="Barry K.W."/>
            <person name="Belfiori B."/>
            <person name="Cichocki N."/>
            <person name="Clum A."/>
            <person name="Dockter R.B."/>
            <person name="Fauchery L."/>
            <person name="Guy J."/>
            <person name="Iotti M."/>
            <person name="Le Tacon F."/>
            <person name="Lindquist E.A."/>
            <person name="Lipzen A."/>
            <person name="Malagnac F."/>
            <person name="Mello A."/>
            <person name="Molinier V."/>
            <person name="Miyauchi S."/>
            <person name="Poulain J."/>
            <person name="Riccioni C."/>
            <person name="Rubini A."/>
            <person name="Sitrit Y."/>
            <person name="Splivallo R."/>
            <person name="Traeger S."/>
            <person name="Wang M."/>
            <person name="Zifcakova L."/>
            <person name="Wipf D."/>
            <person name="Zambonelli A."/>
            <person name="Paolocci F."/>
            <person name="Nowrousian M."/>
            <person name="Ottonello S."/>
            <person name="Baldrian P."/>
            <person name="Spatafora J.W."/>
            <person name="Henrissat B."/>
            <person name="Nagy L.G."/>
            <person name="Aury J.M."/>
            <person name="Wincker P."/>
            <person name="Grigoriev I.V."/>
            <person name="Bonfante P."/>
            <person name="Martin F.M."/>
        </authorList>
    </citation>
    <scope>NUCLEOTIDE SEQUENCE [LARGE SCALE GENOMIC DNA]</scope>
    <source>
        <strain evidence="5 6">120613-1</strain>
    </source>
</reference>
<dbReference type="EMBL" id="ML120481">
    <property type="protein sequence ID" value="RPA92105.1"/>
    <property type="molecule type" value="Genomic_DNA"/>
</dbReference>
<proteinExistence type="predicted"/>
<evidence type="ECO:0000313" key="6">
    <source>
        <dbReference type="Proteomes" id="UP000276215"/>
    </source>
</evidence>
<evidence type="ECO:0000256" key="3">
    <source>
        <dbReference type="PROSITE-ProRule" id="PRU00023"/>
    </source>
</evidence>
<keyword evidence="2 3" id="KW-0040">ANK repeat</keyword>
<feature type="non-terminal residue" evidence="5">
    <location>
        <position position="1"/>
    </location>
</feature>
<dbReference type="Proteomes" id="UP000276215">
    <property type="component" value="Unassembled WGS sequence"/>
</dbReference>
<dbReference type="Gene3D" id="1.25.40.20">
    <property type="entry name" value="Ankyrin repeat-containing domain"/>
    <property type="match status" value="1"/>
</dbReference>
<dbReference type="AlphaFoldDB" id="A0A3N4J1T3"/>
<dbReference type="PANTHER" id="PTHR24198">
    <property type="entry name" value="ANKYRIN REPEAT AND PROTEIN KINASE DOMAIN-CONTAINING PROTEIN"/>
    <property type="match status" value="1"/>
</dbReference>
<dbReference type="PROSITE" id="PS50088">
    <property type="entry name" value="ANK_REPEAT"/>
    <property type="match status" value="1"/>
</dbReference>
<dbReference type="PANTHER" id="PTHR24198:SF165">
    <property type="entry name" value="ANKYRIN REPEAT-CONTAINING PROTEIN-RELATED"/>
    <property type="match status" value="1"/>
</dbReference>
<dbReference type="PROSITE" id="PS50297">
    <property type="entry name" value="ANK_REP_REGION"/>
    <property type="match status" value="1"/>
</dbReference>